<feature type="signal peptide" evidence="1">
    <location>
        <begin position="1"/>
        <end position="20"/>
    </location>
</feature>
<dbReference type="Proteomes" id="UP000186955">
    <property type="component" value="Unassembled WGS sequence"/>
</dbReference>
<reference evidence="2 3" key="1">
    <citation type="submission" date="2016-10" db="EMBL/GenBank/DDBJ databases">
        <title>Genome sequence of the ascomycete fungus Penicillium subrubescens.</title>
        <authorList>
            <person name="De Vries R.P."/>
            <person name="Peng M."/>
            <person name="Dilokpimol A."/>
            <person name="Hilden K."/>
            <person name="Makela M.R."/>
            <person name="Grigoriev I."/>
            <person name="Riley R."/>
            <person name="Granchi Z."/>
        </authorList>
    </citation>
    <scope>NUCLEOTIDE SEQUENCE [LARGE SCALE GENOMIC DNA]</scope>
    <source>
        <strain evidence="2 3">CBS 132785</strain>
    </source>
</reference>
<protein>
    <submittedName>
        <fullName evidence="2">Uncharacterized protein</fullName>
    </submittedName>
</protein>
<keyword evidence="3" id="KW-1185">Reference proteome</keyword>
<evidence type="ECO:0000313" key="3">
    <source>
        <dbReference type="Proteomes" id="UP000186955"/>
    </source>
</evidence>
<dbReference type="AlphaFoldDB" id="A0A1Q5UBJ4"/>
<keyword evidence="1" id="KW-0732">Signal</keyword>
<organism evidence="2 3">
    <name type="scientific">Penicillium subrubescens</name>
    <dbReference type="NCBI Taxonomy" id="1316194"/>
    <lineage>
        <taxon>Eukaryota</taxon>
        <taxon>Fungi</taxon>
        <taxon>Dikarya</taxon>
        <taxon>Ascomycota</taxon>
        <taxon>Pezizomycotina</taxon>
        <taxon>Eurotiomycetes</taxon>
        <taxon>Eurotiomycetidae</taxon>
        <taxon>Eurotiales</taxon>
        <taxon>Aspergillaceae</taxon>
        <taxon>Penicillium</taxon>
    </lineage>
</organism>
<dbReference type="EMBL" id="MNBE01000438">
    <property type="protein sequence ID" value="OKP09852.1"/>
    <property type="molecule type" value="Genomic_DNA"/>
</dbReference>
<evidence type="ECO:0000313" key="2">
    <source>
        <dbReference type="EMBL" id="OKP09852.1"/>
    </source>
</evidence>
<sequence>MQLKNVILTVALTLTTSVFAATSASDLAIGLQNNIAGLDIGQKQTTLLLNHLAHHTAGVTADNVVSSYNATATTEAEDLAMMNMMEIDEAPGDAIQMVLCQAFHGFALSSIEANNAFIDYAMSFNKTQRKTLRDAIARNKDNVSAFLDRVASKALPFCVSTIKIDNSAMYASLDKASKALDSKESLL</sequence>
<feature type="chain" id="PRO_5012727937" evidence="1">
    <location>
        <begin position="21"/>
        <end position="187"/>
    </location>
</feature>
<proteinExistence type="predicted"/>
<evidence type="ECO:0000256" key="1">
    <source>
        <dbReference type="SAM" id="SignalP"/>
    </source>
</evidence>
<gene>
    <name evidence="2" type="ORF">PENSUB_4776</name>
</gene>
<accession>A0A1Q5UBJ4</accession>
<comment type="caution">
    <text evidence="2">The sequence shown here is derived from an EMBL/GenBank/DDBJ whole genome shotgun (WGS) entry which is preliminary data.</text>
</comment>
<name>A0A1Q5UBJ4_9EURO</name>